<dbReference type="InterPro" id="IPR004860">
    <property type="entry name" value="LAGLIDADG_dom"/>
</dbReference>
<dbReference type="SUPFAM" id="SSF55608">
    <property type="entry name" value="Homing endonucleases"/>
    <property type="match status" value="1"/>
</dbReference>
<dbReference type="Gene3D" id="3.20.70.20">
    <property type="match status" value="4"/>
</dbReference>
<evidence type="ECO:0000313" key="16">
    <source>
        <dbReference type="EMBL" id="MBS3058824.1"/>
    </source>
</evidence>
<dbReference type="GO" id="GO:0004519">
    <property type="term" value="F:endonuclease activity"/>
    <property type="evidence" value="ECO:0007669"/>
    <property type="project" value="InterPro"/>
</dbReference>
<dbReference type="InterPro" id="IPR004042">
    <property type="entry name" value="Intein_endonuc_central"/>
</dbReference>
<reference evidence="16" key="2">
    <citation type="submission" date="2021-05" db="EMBL/GenBank/DDBJ databases">
        <title>Protein family content uncovers lineage relationships and bacterial pathway maintenance mechanisms in DPANN archaea.</title>
        <authorList>
            <person name="Castelle C.J."/>
            <person name="Meheust R."/>
            <person name="Jaffe A.L."/>
            <person name="Seitz K."/>
            <person name="Gong X."/>
            <person name="Baker B.J."/>
            <person name="Banfield J.F."/>
        </authorList>
    </citation>
    <scope>NUCLEOTIDE SEQUENCE</scope>
    <source>
        <strain evidence="16">RIFCSPHIGHO2_01_FULL_GW2011_AR10_43_9</strain>
    </source>
</reference>
<dbReference type="Pfam" id="PF14528">
    <property type="entry name" value="LAGLIDADG_3"/>
    <property type="match status" value="1"/>
</dbReference>
<dbReference type="Gene3D" id="3.10.28.10">
    <property type="entry name" value="Homing endonucleases"/>
    <property type="match status" value="1"/>
</dbReference>
<dbReference type="GO" id="GO:0050897">
    <property type="term" value="F:cobalt ion binding"/>
    <property type="evidence" value="ECO:0007669"/>
    <property type="project" value="InterPro"/>
</dbReference>
<dbReference type="Pfam" id="PF12637">
    <property type="entry name" value="TSCPD"/>
    <property type="match status" value="1"/>
</dbReference>
<feature type="domain" description="DOD-type homing endonuclease" evidence="15">
    <location>
        <begin position="561"/>
        <end position="705"/>
    </location>
</feature>
<evidence type="ECO:0000256" key="3">
    <source>
        <dbReference type="ARBA" id="ARBA00012274"/>
    </source>
</evidence>
<dbReference type="PROSITE" id="PS50818">
    <property type="entry name" value="INTEIN_C_TER"/>
    <property type="match status" value="1"/>
</dbReference>
<evidence type="ECO:0000256" key="8">
    <source>
        <dbReference type="ARBA" id="ARBA00022813"/>
    </source>
</evidence>
<dbReference type="PANTHER" id="PTHR43371:SF1">
    <property type="entry name" value="RIBONUCLEOSIDE-DIPHOSPHATE REDUCTASE"/>
    <property type="match status" value="1"/>
</dbReference>
<dbReference type="GO" id="GO:0000166">
    <property type="term" value="F:nucleotide binding"/>
    <property type="evidence" value="ECO:0007669"/>
    <property type="project" value="UniProtKB-KW"/>
</dbReference>
<evidence type="ECO:0000256" key="6">
    <source>
        <dbReference type="ARBA" id="ARBA00022634"/>
    </source>
</evidence>
<evidence type="ECO:0000313" key="17">
    <source>
        <dbReference type="Proteomes" id="UP000683213"/>
    </source>
</evidence>
<keyword evidence="8" id="KW-0068">Autocatalytic cleavage</keyword>
<dbReference type="PRINTS" id="PR00379">
    <property type="entry name" value="INTEIN"/>
</dbReference>
<dbReference type="GO" id="GO:0071897">
    <property type="term" value="P:DNA biosynthetic process"/>
    <property type="evidence" value="ECO:0007669"/>
    <property type="project" value="UniProtKB-KW"/>
</dbReference>
<keyword evidence="7" id="KW-0547">Nucleotide-binding</keyword>
<keyword evidence="9" id="KW-0651">Protein splicing</keyword>
<organism evidence="16 17">
    <name type="scientific">Candidatus Iainarchaeum sp</name>
    <dbReference type="NCBI Taxonomy" id="3101447"/>
    <lineage>
        <taxon>Archaea</taxon>
        <taxon>Candidatus Iainarchaeota</taxon>
        <taxon>Candidatus Iainarchaeia</taxon>
        <taxon>Candidatus Iainarchaeales</taxon>
        <taxon>Candidatus Iainarchaeaceae</taxon>
        <taxon>Candidatus Iainarchaeum</taxon>
    </lineage>
</organism>
<evidence type="ECO:0000256" key="12">
    <source>
        <dbReference type="ARBA" id="ARBA00025437"/>
    </source>
</evidence>
<sequence>MVERFFTKKGTSPFDSVEYSRRSSVIRNPDGSVVFELKDIEVPKQWSQVATDILSQKYFRKAGVPQLDEKGSPLLDKNGNRVLGSEKSIKQIVDRLAGCWRHWGEKYNYFASAEDAQAFEDEIAYMLLHQIAAPNSPQWFNTGLALKYNITGNPQGHYYVDPDTKELTRSADAYTHPAPHACFIQSVNDDLVNEGGIFDLVTKEARIFKYGSGTGTNFSSLRGKGELLSGGGISSGLMSFLKIYDRAAGSVKSGGTTRRAAKMVILDIDHPDIEDFVNWKVEEEKKVVALVAGSRIASAFLNRIIGLANNGGTNLSENKELSETVKQALSFGVPQNYIFRALQLAEQGHAKLYFKEFDTHYESDAYLTVSGQNSNNSVRIPNSFMEAVFNGGEWKLTNRTDKKAVKTLKAQALWEQIAFAAWSSADPGIQYDTTINEWHTCPADGKINATNPCVTGDTLVLTSSGWKRIDSLVNKETELVTNLDGLSIGITKGSFETGEKPVYRLETQAGYEVNLTADHKVFTANRGFVQAAELTKDDFVCLPSHNVSEIKEPLDKIFFQLVGAYLGDGCGSRGQIQLTMDKDLEENIVKKFSDYYAKNFERKTNQNYPATMQKTKTSAKLHIMAKDAVEKISKFIDLSQKSHEKTISESIFGLSLGEQKYVLQGLFTCDGTVANYGEKSQYVALDSTSLELLKGTQVLLIGFGIKSKLYKNRRAGKSISLLPDGKGGLKEYQVRELHSLRISRSSRIKFETLIGFMPESKKFQQLKELNEQVTTYEDMPYDTIKLLEYVGVQRVFDLNEPLTNSFIANGISVHNCAEYIFLDETACNLASINLGKFLDEKAGIFNVEGFKHAVKLWTVVLEISVLMAQFPGKEMAQKSHDFRTLGLGYANLGTVLMVLGIPYDSERARAIAGAITSILCGESYATSAEMSRCLGPFQRFDANREHMLRVIRNHRRAAYDAPKNEYEGLTVKPYTINQEECPNYLLEAAQESWDRALNEGERFGLRNAQVTVIAPTGTIGLVMDCDTTGIEPDFALVKFKKLAGGGYFKIVNQSLQKALKRLGYTEQQIKEIEKYVKGHGTLKGCPAINREALKRKGFTDERVDMVEMQLENAFELKFALNKWNLGEDFCKQLGFTEEQLNSPAFDMLKALGFSRQEIEKANEYVCGTMTIEGAPHLKEEHYPLFDCANKCGKKGKRFIHHMGHIKMIASVQPFISGSISKTINMPATSSIEEIKEAYVKSWELMLKCISLYRDGSKLSQPLNSISDEANDELLALGEGDDINELIGPKEIQQKIVQRVQRRKLPFKRHGFVQEATVGGHKVFLKTGEYEDGSLGEIFIDMYKEGAAYRALLNCFAVAISKSLQYGVPLEEFVDSFTFTRFEPAGMVTGHEKIKNSTSILDYIFRALGHEYLGREDFVHVKTMDHGAEPKTVQKNPLLDAGVSFDKTETVGSEKESLLKGAKSQGYTGEQCTECGSMRVKRNGSCTVCEDCGTTSGCS</sequence>
<keyword evidence="10" id="KW-0560">Oxidoreductase</keyword>
<dbReference type="InterPro" id="IPR006141">
    <property type="entry name" value="Intein_N"/>
</dbReference>
<dbReference type="Proteomes" id="UP000683213">
    <property type="component" value="Unassembled WGS sequence"/>
</dbReference>
<dbReference type="GO" id="GO:0031419">
    <property type="term" value="F:cobalamin binding"/>
    <property type="evidence" value="ECO:0007669"/>
    <property type="project" value="UniProtKB-KW"/>
</dbReference>
<dbReference type="InterPro" id="IPR030934">
    <property type="entry name" value="Intein_C"/>
</dbReference>
<dbReference type="InterPro" id="IPR006142">
    <property type="entry name" value="INTEIN"/>
</dbReference>
<evidence type="ECO:0000256" key="7">
    <source>
        <dbReference type="ARBA" id="ARBA00022741"/>
    </source>
</evidence>
<dbReference type="SMART" id="SM00305">
    <property type="entry name" value="HintC"/>
    <property type="match status" value="1"/>
</dbReference>
<dbReference type="SUPFAM" id="SSF51998">
    <property type="entry name" value="PFL-like glycyl radical enzymes"/>
    <property type="match status" value="1"/>
</dbReference>
<evidence type="ECO:0000256" key="10">
    <source>
        <dbReference type="ARBA" id="ARBA00023002"/>
    </source>
</evidence>
<evidence type="ECO:0000256" key="5">
    <source>
        <dbReference type="ARBA" id="ARBA00022628"/>
    </source>
</evidence>
<dbReference type="PROSITE" id="PS50817">
    <property type="entry name" value="INTEIN_N_TER"/>
    <property type="match status" value="1"/>
</dbReference>
<dbReference type="CDD" id="cd00081">
    <property type="entry name" value="Hint"/>
    <property type="match status" value="1"/>
</dbReference>
<accession>A0A8T4KXM1</accession>
<reference evidence="16" key="1">
    <citation type="submission" date="2021-03" db="EMBL/GenBank/DDBJ databases">
        <authorList>
            <person name="Jaffe A."/>
        </authorList>
    </citation>
    <scope>NUCLEOTIDE SEQUENCE</scope>
    <source>
        <strain evidence="16">RIFCSPHIGHO2_01_FULL_GW2011_AR10_43_9</strain>
    </source>
</reference>
<dbReference type="InterPro" id="IPR013678">
    <property type="entry name" value="RNR_2_N"/>
</dbReference>
<comment type="similarity">
    <text evidence="2">Belongs to the ribonucleoside diphosphate reductase class-2 family.</text>
</comment>
<dbReference type="SUPFAM" id="SSF51294">
    <property type="entry name" value="Hedgehog/intein (Hint) domain"/>
    <property type="match status" value="1"/>
</dbReference>
<evidence type="ECO:0000256" key="9">
    <source>
        <dbReference type="ARBA" id="ARBA00023000"/>
    </source>
</evidence>
<evidence type="ECO:0000259" key="15">
    <source>
        <dbReference type="PROSITE" id="PS50819"/>
    </source>
</evidence>
<dbReference type="Pfam" id="PF02867">
    <property type="entry name" value="Ribonuc_red_lgC"/>
    <property type="match status" value="2"/>
</dbReference>
<dbReference type="SMART" id="SM00306">
    <property type="entry name" value="HintN"/>
    <property type="match status" value="1"/>
</dbReference>
<dbReference type="PROSITE" id="PS50819">
    <property type="entry name" value="INTEIN_ENDONUCLEASE"/>
    <property type="match status" value="1"/>
</dbReference>
<dbReference type="Gene3D" id="2.170.16.10">
    <property type="entry name" value="Hedgehog/Intein (Hint) domain"/>
    <property type="match status" value="1"/>
</dbReference>
<evidence type="ECO:0000256" key="1">
    <source>
        <dbReference type="ARBA" id="ARBA00001922"/>
    </source>
</evidence>
<keyword evidence="11" id="KW-0170">Cobalt</keyword>
<gene>
    <name evidence="16" type="ORF">J4224_00160</name>
</gene>
<evidence type="ECO:0000256" key="4">
    <source>
        <dbReference type="ARBA" id="ARBA00014409"/>
    </source>
</evidence>
<evidence type="ECO:0000256" key="13">
    <source>
        <dbReference type="ARBA" id="ARBA00033050"/>
    </source>
</evidence>
<dbReference type="InterPro" id="IPR003587">
    <property type="entry name" value="Hint_dom_N"/>
</dbReference>
<dbReference type="PANTHER" id="PTHR43371">
    <property type="entry name" value="VITAMIN B12-DEPENDENT RIBONUCLEOTIDE REDUCTASE"/>
    <property type="match status" value="1"/>
</dbReference>
<dbReference type="GO" id="GO:0004748">
    <property type="term" value="F:ribonucleoside-diphosphate reductase activity, thioredoxin disulfide as acceptor"/>
    <property type="evidence" value="ECO:0007669"/>
    <property type="project" value="UniProtKB-EC"/>
</dbReference>
<dbReference type="InterPro" id="IPR050862">
    <property type="entry name" value="RdRp_reductase_class-2"/>
</dbReference>
<comment type="cofactor">
    <cofactor evidence="1">
        <name>adenosylcob(III)alamin</name>
        <dbReference type="ChEBI" id="CHEBI:18408"/>
    </cofactor>
</comment>
<dbReference type="InterPro" id="IPR027434">
    <property type="entry name" value="Homing_endonucl"/>
</dbReference>
<dbReference type="InterPro" id="IPR024434">
    <property type="entry name" value="TSCPD_dom"/>
</dbReference>
<comment type="caution">
    <text evidence="16">The sequence shown here is derived from an EMBL/GenBank/DDBJ whole genome shotgun (WGS) entry which is preliminary data.</text>
</comment>
<dbReference type="Pfam" id="PF14890">
    <property type="entry name" value="Intein_splicing"/>
    <property type="match status" value="1"/>
</dbReference>
<dbReference type="InterPro" id="IPR036844">
    <property type="entry name" value="Hint_dom_sf"/>
</dbReference>
<dbReference type="InterPro" id="IPR003586">
    <property type="entry name" value="Hint_dom_C"/>
</dbReference>
<comment type="catalytic activity">
    <reaction evidence="14">
        <text>a 2'-deoxyribonucleoside 5'-diphosphate + [thioredoxin]-disulfide + H2O = a ribonucleoside 5'-diphosphate + [thioredoxin]-dithiol</text>
        <dbReference type="Rhea" id="RHEA:23252"/>
        <dbReference type="Rhea" id="RHEA-COMP:10698"/>
        <dbReference type="Rhea" id="RHEA-COMP:10700"/>
        <dbReference type="ChEBI" id="CHEBI:15377"/>
        <dbReference type="ChEBI" id="CHEBI:29950"/>
        <dbReference type="ChEBI" id="CHEBI:50058"/>
        <dbReference type="ChEBI" id="CHEBI:57930"/>
        <dbReference type="ChEBI" id="CHEBI:73316"/>
        <dbReference type="EC" id="1.17.4.1"/>
    </reaction>
</comment>
<dbReference type="InterPro" id="IPR000788">
    <property type="entry name" value="RNR_lg_C"/>
</dbReference>
<dbReference type="EMBL" id="JAGVWF010000002">
    <property type="protein sequence ID" value="MBS3058824.1"/>
    <property type="molecule type" value="Genomic_DNA"/>
</dbReference>
<dbReference type="InterPro" id="IPR029072">
    <property type="entry name" value="YebC-like"/>
</dbReference>
<comment type="function">
    <text evidence="12">Catalyzes the reduction of ribonucleotides to deoxyribonucleotides. May function to provide a pool of deoxyribonucleotide precursors for DNA repair during oxygen limitation and/or for immediate growth after restoration of oxygen.</text>
</comment>
<evidence type="ECO:0000256" key="11">
    <source>
        <dbReference type="ARBA" id="ARBA00023285"/>
    </source>
</evidence>
<dbReference type="NCBIfam" id="TIGR01445">
    <property type="entry name" value="intein_Nterm"/>
    <property type="match status" value="1"/>
</dbReference>
<evidence type="ECO:0000256" key="2">
    <source>
        <dbReference type="ARBA" id="ARBA00007405"/>
    </source>
</evidence>
<keyword evidence="5" id="KW-0846">Cobalamin</keyword>
<proteinExistence type="inferred from homology"/>
<name>A0A8T4KXM1_9ARCH</name>
<dbReference type="GO" id="GO:0016539">
    <property type="term" value="P:intein-mediated protein splicing"/>
    <property type="evidence" value="ECO:0007669"/>
    <property type="project" value="InterPro"/>
</dbReference>
<keyword evidence="6" id="KW-0237">DNA synthesis</keyword>
<dbReference type="Pfam" id="PF08471">
    <property type="entry name" value="Ribonuc_red_2_N"/>
    <property type="match status" value="1"/>
</dbReference>
<dbReference type="EC" id="1.17.4.1" evidence="3"/>
<dbReference type="SUPFAM" id="SSF75625">
    <property type="entry name" value="YebC-like"/>
    <property type="match status" value="1"/>
</dbReference>
<protein>
    <recommendedName>
        <fullName evidence="4">Vitamin B12-dependent ribonucleotide reductase</fullName>
        <ecNumber evidence="3">1.17.4.1</ecNumber>
    </recommendedName>
    <alternativeName>
        <fullName evidence="13">Ribonucleoside-diphosphate reductase NrdJ</fullName>
    </alternativeName>
</protein>
<evidence type="ECO:0000256" key="14">
    <source>
        <dbReference type="ARBA" id="ARBA00047754"/>
    </source>
</evidence>